<dbReference type="InterPro" id="IPR036390">
    <property type="entry name" value="WH_DNA-bd_sf"/>
</dbReference>
<sequence length="100" mass="10970">MNYLTLIIVGILGIALGMYLGRRNSGGLIAEQTQKKTENKEKILRALHSSPEGKITNNDIEKLLGVSDATATRYLNELEKEGRVKQVGATGHAVYYVPVK</sequence>
<dbReference type="Gene3D" id="1.10.10.10">
    <property type="entry name" value="Winged helix-like DNA-binding domain superfamily/Winged helix DNA-binding domain"/>
    <property type="match status" value="1"/>
</dbReference>
<dbReference type="Pfam" id="PF13412">
    <property type="entry name" value="HTH_24"/>
    <property type="match status" value="1"/>
</dbReference>
<dbReference type="Proteomes" id="UP000034774">
    <property type="component" value="Unassembled WGS sequence"/>
</dbReference>
<dbReference type="EMBL" id="LBVU01000011">
    <property type="protein sequence ID" value="KKQ91327.1"/>
    <property type="molecule type" value="Genomic_DNA"/>
</dbReference>
<protein>
    <recommendedName>
        <fullName evidence="3">HTH deoR-type domain-containing protein</fullName>
    </recommendedName>
</protein>
<dbReference type="STRING" id="1618572.UT17_C0011G0002"/>
<organism evidence="1 2">
    <name type="scientific">Candidatus Woesebacteria bacterium GW2011_GWB1_39_10</name>
    <dbReference type="NCBI Taxonomy" id="1618572"/>
    <lineage>
        <taxon>Bacteria</taxon>
        <taxon>Candidatus Woeseibacteriota</taxon>
    </lineage>
</organism>
<name>A0A0G0LJW9_9BACT</name>
<dbReference type="CDD" id="cd00090">
    <property type="entry name" value="HTH_ARSR"/>
    <property type="match status" value="1"/>
</dbReference>
<evidence type="ECO:0000313" key="2">
    <source>
        <dbReference type="Proteomes" id="UP000034774"/>
    </source>
</evidence>
<accession>A0A0G0LJW9</accession>
<evidence type="ECO:0008006" key="3">
    <source>
        <dbReference type="Google" id="ProtNLM"/>
    </source>
</evidence>
<comment type="caution">
    <text evidence="1">The sequence shown here is derived from an EMBL/GenBank/DDBJ whole genome shotgun (WGS) entry which is preliminary data.</text>
</comment>
<reference evidence="1 2" key="1">
    <citation type="journal article" date="2015" name="Nature">
        <title>rRNA introns, odd ribosomes, and small enigmatic genomes across a large radiation of phyla.</title>
        <authorList>
            <person name="Brown C.T."/>
            <person name="Hug L.A."/>
            <person name="Thomas B.C."/>
            <person name="Sharon I."/>
            <person name="Castelle C.J."/>
            <person name="Singh A."/>
            <person name="Wilkins M.J."/>
            <person name="Williams K.H."/>
            <person name="Banfield J.F."/>
        </authorList>
    </citation>
    <scope>NUCLEOTIDE SEQUENCE [LARGE SCALE GENOMIC DNA]</scope>
</reference>
<dbReference type="AlphaFoldDB" id="A0A0G0LJW9"/>
<dbReference type="InterPro" id="IPR036388">
    <property type="entry name" value="WH-like_DNA-bd_sf"/>
</dbReference>
<dbReference type="InterPro" id="IPR011991">
    <property type="entry name" value="ArsR-like_HTH"/>
</dbReference>
<dbReference type="SUPFAM" id="SSF46785">
    <property type="entry name" value="Winged helix' DNA-binding domain"/>
    <property type="match status" value="1"/>
</dbReference>
<gene>
    <name evidence="1" type="ORF">UT17_C0011G0002</name>
</gene>
<evidence type="ECO:0000313" key="1">
    <source>
        <dbReference type="EMBL" id="KKQ91327.1"/>
    </source>
</evidence>
<proteinExistence type="predicted"/>